<gene>
    <name evidence="2" type="ORF">AVDCRST_MAG19-536</name>
</gene>
<evidence type="ECO:0000313" key="2">
    <source>
        <dbReference type="EMBL" id="CAA9547957.1"/>
    </source>
</evidence>
<feature type="region of interest" description="Disordered" evidence="1">
    <location>
        <begin position="89"/>
        <end position="136"/>
    </location>
</feature>
<reference evidence="2" key="1">
    <citation type="submission" date="2020-02" db="EMBL/GenBank/DDBJ databases">
        <authorList>
            <person name="Meier V. D."/>
        </authorList>
    </citation>
    <scope>NUCLEOTIDE SEQUENCE</scope>
    <source>
        <strain evidence="2">AVDCRST_MAG19</strain>
    </source>
</reference>
<feature type="region of interest" description="Disordered" evidence="1">
    <location>
        <begin position="150"/>
        <end position="171"/>
    </location>
</feature>
<dbReference type="EMBL" id="CADCWL010000023">
    <property type="protein sequence ID" value="CAA9547957.1"/>
    <property type="molecule type" value="Genomic_DNA"/>
</dbReference>
<feature type="region of interest" description="Disordered" evidence="1">
    <location>
        <begin position="35"/>
        <end position="72"/>
    </location>
</feature>
<protein>
    <submittedName>
        <fullName evidence="2">Uncharacterized protein</fullName>
    </submittedName>
</protein>
<name>A0A6J4UDY7_9BACT</name>
<sequence>MPFPQRSREALWRWRSASAGLICFARMFARHAAEARTQGPLERQPGTSKGRGRPNRYDRWSRTTDGSSHPLHRCGLREQWVRARCKTRRRRASLMPWAGTPAASPVPPRRVLGSRRRRPRPASPEGSPPRLRERGPLGVAAIVHGVHHTRPRPFARVGSHPRGTSRTSMPC</sequence>
<feature type="compositionally biased region" description="Polar residues" evidence="1">
    <location>
        <begin position="162"/>
        <end position="171"/>
    </location>
</feature>
<organism evidence="2">
    <name type="scientific">uncultured Thermomicrobiales bacterium</name>
    <dbReference type="NCBI Taxonomy" id="1645740"/>
    <lineage>
        <taxon>Bacteria</taxon>
        <taxon>Pseudomonadati</taxon>
        <taxon>Thermomicrobiota</taxon>
        <taxon>Thermomicrobia</taxon>
        <taxon>Thermomicrobiales</taxon>
        <taxon>environmental samples</taxon>
    </lineage>
</organism>
<dbReference type="AlphaFoldDB" id="A0A6J4UDY7"/>
<proteinExistence type="predicted"/>
<accession>A0A6J4UDY7</accession>
<evidence type="ECO:0000256" key="1">
    <source>
        <dbReference type="SAM" id="MobiDB-lite"/>
    </source>
</evidence>